<accession>A0A240TY38</accession>
<evidence type="ECO:0000256" key="4">
    <source>
        <dbReference type="SAM" id="Phobius"/>
    </source>
</evidence>
<feature type="compositionally biased region" description="Basic and acidic residues" evidence="3">
    <location>
        <begin position="77"/>
        <end position="88"/>
    </location>
</feature>
<dbReference type="Gene3D" id="2.40.50.140">
    <property type="entry name" value="Nucleic acid-binding proteins"/>
    <property type="match status" value="1"/>
</dbReference>
<evidence type="ECO:0000313" key="6">
    <source>
        <dbReference type="EMBL" id="ART50506.1"/>
    </source>
</evidence>
<evidence type="ECO:0000259" key="5">
    <source>
        <dbReference type="PROSITE" id="PS51857"/>
    </source>
</evidence>
<dbReference type="Pfam" id="PF05901">
    <property type="entry name" value="Excalibur"/>
    <property type="match status" value="1"/>
</dbReference>
<dbReference type="InterPro" id="IPR052069">
    <property type="entry name" value="Ca-reg_mRNA-binding_domain"/>
</dbReference>
<dbReference type="EMBL" id="CP021361">
    <property type="protein sequence ID" value="ART50506.1"/>
    <property type="molecule type" value="Genomic_DNA"/>
</dbReference>
<dbReference type="InterPro" id="IPR012340">
    <property type="entry name" value="NA-bd_OB-fold"/>
</dbReference>
<sequence length="200" mass="22119">MRFEGTLTKWNDERGFGFITPIPAGQEIFVHVSAFARDGQRPQLQEALSFEITLNKDGKKQAVAVHRDRPVPSASVARERRRPETSEEPRALSSRIVVFLIAFVLLAAAYWQYDRRSQRAMAVKAEAAAQALDQPTPAPSATAQPLASSPFRCDGRQHCSQMTSCSEAKFFLQSCPGVKMDGNGDGVPCEQQWCTHPLAK</sequence>
<dbReference type="GO" id="GO:0043488">
    <property type="term" value="P:regulation of mRNA stability"/>
    <property type="evidence" value="ECO:0007669"/>
    <property type="project" value="TreeGrafter"/>
</dbReference>
<dbReference type="AlphaFoldDB" id="A0A240TY38"/>
<dbReference type="SMART" id="SM00357">
    <property type="entry name" value="CSP"/>
    <property type="match status" value="1"/>
</dbReference>
<dbReference type="InterPro" id="IPR002059">
    <property type="entry name" value="CSP_DNA-bd"/>
</dbReference>
<keyword evidence="4" id="KW-0472">Membrane</keyword>
<evidence type="ECO:0000313" key="7">
    <source>
        <dbReference type="Proteomes" id="UP000194432"/>
    </source>
</evidence>
<keyword evidence="7" id="KW-1185">Reference proteome</keyword>
<proteinExistence type="predicted"/>
<evidence type="ECO:0000256" key="1">
    <source>
        <dbReference type="ARBA" id="ARBA00022553"/>
    </source>
</evidence>
<feature type="compositionally biased region" description="Basic and acidic residues" evidence="3">
    <location>
        <begin position="61"/>
        <end position="70"/>
    </location>
</feature>
<comment type="subcellular location">
    <subcellularLocation>
        <location evidence="2">Cytoplasm</location>
    </subcellularLocation>
</comment>
<feature type="domain" description="CSD" evidence="5">
    <location>
        <begin position="2"/>
        <end position="67"/>
    </location>
</feature>
<feature type="region of interest" description="Disordered" evidence="3">
    <location>
        <begin position="61"/>
        <end position="88"/>
    </location>
</feature>
<dbReference type="InterPro" id="IPR019844">
    <property type="entry name" value="CSD_CS"/>
</dbReference>
<feature type="transmembrane region" description="Helical" evidence="4">
    <location>
        <begin position="92"/>
        <end position="111"/>
    </location>
</feature>
<evidence type="ECO:0000256" key="2">
    <source>
        <dbReference type="RuleBase" id="RU000408"/>
    </source>
</evidence>
<dbReference type="InterPro" id="IPR008613">
    <property type="entry name" value="Excalibur_Ca-bd_domain"/>
</dbReference>
<name>A0A240TY38_9BURK</name>
<dbReference type="GO" id="GO:0005829">
    <property type="term" value="C:cytosol"/>
    <property type="evidence" value="ECO:0007669"/>
    <property type="project" value="UniProtKB-ARBA"/>
</dbReference>
<dbReference type="PROSITE" id="PS51857">
    <property type="entry name" value="CSD_2"/>
    <property type="match status" value="1"/>
</dbReference>
<reference evidence="6 7" key="1">
    <citation type="submission" date="2017-05" db="EMBL/GenBank/DDBJ databases">
        <title>Polyphasic characterization of four soil-derived phenanthrene-degrading Acidovorax strains and proposal of Acidovorax phenanthrenivorans sp. nov.</title>
        <authorList>
            <person name="Singleton D.R."/>
            <person name="Lee J."/>
            <person name="Dickey A.N."/>
            <person name="Stroud A."/>
            <person name="Scholl E.H."/>
            <person name="Wright F.A."/>
            <person name="Aitken M.D."/>
        </authorList>
    </citation>
    <scope>NUCLEOTIDE SEQUENCE [LARGE SCALE GENOMIC DNA]</scope>
    <source>
        <strain evidence="6">NA3</strain>
    </source>
</reference>
<organism evidence="6 7">
    <name type="scientific">Acidovorax carolinensis</name>
    <dbReference type="NCBI Taxonomy" id="553814"/>
    <lineage>
        <taxon>Bacteria</taxon>
        <taxon>Pseudomonadati</taxon>
        <taxon>Pseudomonadota</taxon>
        <taxon>Betaproteobacteria</taxon>
        <taxon>Burkholderiales</taxon>
        <taxon>Comamonadaceae</taxon>
        <taxon>Acidovorax</taxon>
    </lineage>
</organism>
<dbReference type="PANTHER" id="PTHR12962:SF1">
    <property type="entry name" value="COLD SHOCK DOMAIN-CONTAINING PROTEIN CG9705"/>
    <property type="match status" value="1"/>
</dbReference>
<dbReference type="KEGG" id="acin:CBP34_00900"/>
<protein>
    <submittedName>
        <fullName evidence="6">Cold-shock protein</fullName>
    </submittedName>
</protein>
<dbReference type="PANTHER" id="PTHR12962">
    <property type="entry name" value="CALCIUM-REGULATED HEAT STABLE PROTEIN CRHSP-24-RELATED"/>
    <property type="match status" value="1"/>
</dbReference>
<keyword evidence="4" id="KW-1133">Transmembrane helix</keyword>
<dbReference type="Pfam" id="PF00313">
    <property type="entry name" value="CSD"/>
    <property type="match status" value="1"/>
</dbReference>
<dbReference type="GO" id="GO:0003730">
    <property type="term" value="F:mRNA 3'-UTR binding"/>
    <property type="evidence" value="ECO:0007669"/>
    <property type="project" value="TreeGrafter"/>
</dbReference>
<gene>
    <name evidence="6" type="ORF">CBP34_00900</name>
</gene>
<dbReference type="CDD" id="cd04458">
    <property type="entry name" value="CSP_CDS"/>
    <property type="match status" value="1"/>
</dbReference>
<keyword evidence="4" id="KW-0812">Transmembrane</keyword>
<dbReference type="InterPro" id="IPR011129">
    <property type="entry name" value="CSD"/>
</dbReference>
<dbReference type="Proteomes" id="UP000194432">
    <property type="component" value="Chromosome 1"/>
</dbReference>
<dbReference type="SUPFAM" id="SSF50249">
    <property type="entry name" value="Nucleic acid-binding proteins"/>
    <property type="match status" value="1"/>
</dbReference>
<evidence type="ECO:0000256" key="3">
    <source>
        <dbReference type="SAM" id="MobiDB-lite"/>
    </source>
</evidence>
<dbReference type="PROSITE" id="PS00352">
    <property type="entry name" value="CSD_1"/>
    <property type="match status" value="1"/>
</dbReference>
<keyword evidence="1" id="KW-0597">Phosphoprotein</keyword>